<dbReference type="PROSITE" id="PS50837">
    <property type="entry name" value="NACHT"/>
    <property type="match status" value="1"/>
</dbReference>
<dbReference type="InterPro" id="IPR024977">
    <property type="entry name" value="Apc4-like_WD40_dom"/>
</dbReference>
<dbReference type="SUPFAM" id="SSF50969">
    <property type="entry name" value="YVTN repeat-like/Quinoprotein amine dehydrogenase"/>
    <property type="match status" value="1"/>
</dbReference>
<dbReference type="PANTHER" id="PTHR10039:SF16">
    <property type="entry name" value="GPI INOSITOL-DEACYLASE"/>
    <property type="match status" value="1"/>
</dbReference>
<dbReference type="OrthoDB" id="4760524at2759"/>
<dbReference type="SMART" id="SM00320">
    <property type="entry name" value="WD40"/>
    <property type="match status" value="4"/>
</dbReference>
<dbReference type="Gene3D" id="3.40.50.300">
    <property type="entry name" value="P-loop containing nucleotide triphosphate hydrolases"/>
    <property type="match status" value="1"/>
</dbReference>
<dbReference type="Pfam" id="PF24883">
    <property type="entry name" value="NPHP3_N"/>
    <property type="match status" value="1"/>
</dbReference>
<dbReference type="Pfam" id="PF12894">
    <property type="entry name" value="ANAPC4_WD40"/>
    <property type="match status" value="1"/>
</dbReference>
<proteinExistence type="predicted"/>
<dbReference type="SUPFAM" id="SSF52540">
    <property type="entry name" value="P-loop containing nucleoside triphosphate hydrolases"/>
    <property type="match status" value="1"/>
</dbReference>
<dbReference type="InterPro" id="IPR027417">
    <property type="entry name" value="P-loop_NTPase"/>
</dbReference>
<keyword evidence="5" id="KW-1185">Reference proteome</keyword>
<dbReference type="STRING" id="1314776.A0A166A0R2"/>
<dbReference type="EMBL" id="KV428163">
    <property type="protein sequence ID" value="KZT34839.1"/>
    <property type="molecule type" value="Genomic_DNA"/>
</dbReference>
<dbReference type="PROSITE" id="PS50082">
    <property type="entry name" value="WD_REPEATS_2"/>
    <property type="match status" value="1"/>
</dbReference>
<dbReference type="Pfam" id="PF00168">
    <property type="entry name" value="C2"/>
    <property type="match status" value="1"/>
</dbReference>
<accession>A0A166A0R2</accession>
<reference evidence="4 5" key="1">
    <citation type="journal article" date="2016" name="Mol. Biol. Evol.">
        <title>Comparative Genomics of Early-Diverging Mushroom-Forming Fungi Provides Insights into the Origins of Lignocellulose Decay Capabilities.</title>
        <authorList>
            <person name="Nagy L.G."/>
            <person name="Riley R."/>
            <person name="Tritt A."/>
            <person name="Adam C."/>
            <person name="Daum C."/>
            <person name="Floudas D."/>
            <person name="Sun H."/>
            <person name="Yadav J.S."/>
            <person name="Pangilinan J."/>
            <person name="Larsson K.H."/>
            <person name="Matsuura K."/>
            <person name="Barry K."/>
            <person name="Labutti K."/>
            <person name="Kuo R."/>
            <person name="Ohm R.A."/>
            <person name="Bhattacharya S.S."/>
            <person name="Shirouzu T."/>
            <person name="Yoshinaga Y."/>
            <person name="Martin F.M."/>
            <person name="Grigoriev I.V."/>
            <person name="Hibbett D.S."/>
        </authorList>
    </citation>
    <scope>NUCLEOTIDE SEQUENCE [LARGE SCALE GENOMIC DNA]</scope>
    <source>
        <strain evidence="4 5">HHB10207 ss-3</strain>
    </source>
</reference>
<gene>
    <name evidence="4" type="ORF">SISSUDRAFT_1064974</name>
</gene>
<evidence type="ECO:0000313" key="5">
    <source>
        <dbReference type="Proteomes" id="UP000076798"/>
    </source>
</evidence>
<protein>
    <submittedName>
        <fullName evidence="4">WD40 repeat-like protein</fullName>
    </submittedName>
</protein>
<dbReference type="PANTHER" id="PTHR10039">
    <property type="entry name" value="AMELOGENIN"/>
    <property type="match status" value="1"/>
</dbReference>
<evidence type="ECO:0000313" key="4">
    <source>
        <dbReference type="EMBL" id="KZT34839.1"/>
    </source>
</evidence>
<dbReference type="InterPro" id="IPR015943">
    <property type="entry name" value="WD40/YVTN_repeat-like_dom_sf"/>
</dbReference>
<feature type="repeat" description="WD" evidence="2">
    <location>
        <begin position="960"/>
        <end position="994"/>
    </location>
</feature>
<dbReference type="Proteomes" id="UP000076798">
    <property type="component" value="Unassembled WGS sequence"/>
</dbReference>
<name>A0A166A0R2_9AGAM</name>
<dbReference type="InterPro" id="IPR056884">
    <property type="entry name" value="NPHP3-like_N"/>
</dbReference>
<dbReference type="SUPFAM" id="SSF101898">
    <property type="entry name" value="NHL repeat"/>
    <property type="match status" value="1"/>
</dbReference>
<keyword evidence="1" id="KW-0677">Repeat</keyword>
<organism evidence="4 5">
    <name type="scientific">Sistotremastrum suecicum HHB10207 ss-3</name>
    <dbReference type="NCBI Taxonomy" id="1314776"/>
    <lineage>
        <taxon>Eukaryota</taxon>
        <taxon>Fungi</taxon>
        <taxon>Dikarya</taxon>
        <taxon>Basidiomycota</taxon>
        <taxon>Agaricomycotina</taxon>
        <taxon>Agaricomycetes</taxon>
        <taxon>Sistotremastrales</taxon>
        <taxon>Sistotremastraceae</taxon>
        <taxon>Sistotremastrum</taxon>
    </lineage>
</organism>
<feature type="domain" description="NACHT" evidence="3">
    <location>
        <begin position="365"/>
        <end position="505"/>
    </location>
</feature>
<evidence type="ECO:0000256" key="1">
    <source>
        <dbReference type="ARBA" id="ARBA00022737"/>
    </source>
</evidence>
<dbReference type="Gene3D" id="2.130.10.10">
    <property type="entry name" value="YVTN repeat-like/Quinoprotein amine dehydrogenase"/>
    <property type="match status" value="2"/>
</dbReference>
<dbReference type="InterPro" id="IPR001680">
    <property type="entry name" value="WD40_rpt"/>
</dbReference>
<sequence length="1554" mass="172079">MDIEIFVNEARGSPQTIDNELPQLYVTISTCDEKPEVHRTDVWDPKHSDWYTPLDISVDSRESELDIALVQERTRKRDKSLGVVTYAVGELMDAQEGHEEVTILFDLADLNACIHLTLSLRSKPNSQRTTERLLSKAQMDVDHLAPPSFLKHDLPDPSSLEDSVWVDFLNVFEKFSAVASLIDGLASICPLANLAWKLMSVAYKAIRSQSKRDQRVISLVKTMTNLYGFAESVDARSSISRLSDVVSNIVEETVRCATFIGEYTRRGFPKRVLFGIFSSAEDAIQSFEKTFRDLQFQFNEGLILDSMCLLEGTRNDSARLTHVLPYVRLAETHVSEHCYPGTRQEVFDDVMSWIARSREGDEKRVLYWLSGLSGSGKTAFAASLTSECCRAGVLGASFHFDEQSMERSDATNFFATLAINLATLHPAFGEQILVKSVNMAVGSIDDQFEKLVLKPLLSVDVLTPIVIIIDAVDECAESRRHELLSVLIHRSSELPSHVRLFITSREEDDICTAFKSLSPEKFVHRTLDIQSMENKRDVETYVRGRFKDLAIQKMREGKPNIDESWPGEHRIKALVDRSCGLFIWPSTAFTVLEKALNPNTELNAILDETCGAVTTYGSLDKLYLSCLRRIGHWHEKGYNHLYQQIIGTLVVAGDSMSTLALGRLLNISAGDIGLILESLKSFLAGGETPASHIRFLHPSYSAFVTDSERCTDTRGFIDHAAHHRALALQCLRVMDQLRRNTCDLPVATFGLDQVHEIPDIVKKNVAEELRYAIVHWINHILQSEPDDDGYLAGQIQKFLSRHAIHWLEAVCLVHRGFDIISFLSEVRVQMSSTTCASKALDHLLGGMEMLCRQFPMISHAGWRIYDSVLPLIPDESPLAYFRSRYAGIPRVIKRAPRVWSSSVHLRSSHNASPAEVISIVFSGDGGRFASLSSTGIVDVWETTSHSASLSLPSVASEFLITAIAISKDGRLLLVGQDNGEVSLWDVETGIEVLHAECLSGSEINCCSFSFDGSYIAAGSNQDLTIWHAQTASPIVNDAIGEVVSVCFSRDSQFLFATFRHMNTSAGQISFGVTSRAVSSRTTAFTLAICQEVHDMVQGRSPDTLLLMVGRIVYTLDRHTGFRIATTTLSESVQGWRFTWDGLSAMGQCIHCHAVEFLLIPDYRAHKAEHVRPVSSWLNAGFRYNEISESSLASHFCPNCVQIVAADGAGNITHFPKPVLMRGSDHCQRSGKSKLGVPSFSPSGSFVMVPRSKEILVSETKSGRQVAIISVGAVITGPSAMDNRDLYIACRLKDDGSVVVANFRTRELVFNSSGDGGAILGTAWHPSKPLLALCSSSEVQLWNIDERRQVQTYSFGDNVTPESSISHFAHIALSPSGSLLAAQLSSNGVPSIFVWNVSVPEPPRIVQVETNNGFSFSGDETRLLIPAFFDVQWDFHSLPMVQNGISRGDLRLHRVVNLIRNQKCETIFMLDGNDPHDIAISNSGRVAYVKHGSLEIIDLTDSDLPTADPTPRAIQAETGPQSDIAMDDVFPKDEPDPIYQDASVVASILIAEFRA</sequence>
<dbReference type="InterPro" id="IPR000008">
    <property type="entry name" value="C2_dom"/>
</dbReference>
<dbReference type="InterPro" id="IPR007111">
    <property type="entry name" value="NACHT_NTPase"/>
</dbReference>
<dbReference type="InterPro" id="IPR011044">
    <property type="entry name" value="Quino_amine_DH_bsu"/>
</dbReference>
<evidence type="ECO:0000256" key="2">
    <source>
        <dbReference type="PROSITE-ProRule" id="PRU00221"/>
    </source>
</evidence>
<evidence type="ECO:0000259" key="3">
    <source>
        <dbReference type="PROSITE" id="PS50837"/>
    </source>
</evidence>
<dbReference type="CDD" id="cd00030">
    <property type="entry name" value="C2"/>
    <property type="match status" value="1"/>
</dbReference>
<keyword evidence="2" id="KW-0853">WD repeat</keyword>